<accession>A0A803Y6Y5</accession>
<feature type="signal peptide" evidence="2">
    <location>
        <begin position="1"/>
        <end position="26"/>
    </location>
</feature>
<dbReference type="GO" id="GO:0007173">
    <property type="term" value="P:epidermal growth factor receptor signaling pathway"/>
    <property type="evidence" value="ECO:0007669"/>
    <property type="project" value="TreeGrafter"/>
</dbReference>
<dbReference type="GO" id="GO:0010761">
    <property type="term" value="P:fibroblast migration"/>
    <property type="evidence" value="ECO:0007669"/>
    <property type="project" value="TreeGrafter"/>
</dbReference>
<dbReference type="InterPro" id="IPR000593">
    <property type="entry name" value="RasGAP_C"/>
</dbReference>
<dbReference type="Pfam" id="PF03836">
    <property type="entry name" value="RasGAP_C"/>
    <property type="match status" value="1"/>
</dbReference>
<dbReference type="InterPro" id="IPR023152">
    <property type="entry name" value="RasGAP_CS"/>
</dbReference>
<evidence type="ECO:0000256" key="1">
    <source>
        <dbReference type="SAM" id="Coils"/>
    </source>
</evidence>
<name>A0A803Y6Y5_MELGA</name>
<feature type="coiled-coil region" evidence="1">
    <location>
        <begin position="124"/>
        <end position="158"/>
    </location>
</feature>
<dbReference type="Gene3D" id="1.10.506.10">
    <property type="entry name" value="GTPase Activation - p120gap, domain 1"/>
    <property type="match status" value="1"/>
</dbReference>
<protein>
    <recommendedName>
        <fullName evidence="3">Ras-GAP domain-containing protein</fullName>
    </recommendedName>
</protein>
<gene>
    <name evidence="4" type="primary">IQGAP1</name>
</gene>
<dbReference type="SMART" id="SM00015">
    <property type="entry name" value="IQ"/>
    <property type="match status" value="4"/>
</dbReference>
<dbReference type="GO" id="GO:0005516">
    <property type="term" value="F:calmodulin binding"/>
    <property type="evidence" value="ECO:0007669"/>
    <property type="project" value="TreeGrafter"/>
</dbReference>
<feature type="coiled-coil region" evidence="1">
    <location>
        <begin position="29"/>
        <end position="56"/>
    </location>
</feature>
<dbReference type="SUPFAM" id="SSF48350">
    <property type="entry name" value="GTPase activation domain, GAP"/>
    <property type="match status" value="1"/>
</dbReference>
<keyword evidence="1" id="KW-0175">Coiled coil</keyword>
<dbReference type="Bgee" id="ENSMGAG00000010793">
    <property type="expression patterns" value="Expressed in bursa of Fabricius and 17 other cell types or tissues"/>
</dbReference>
<evidence type="ECO:0000313" key="4">
    <source>
        <dbReference type="Ensembl" id="ENSMGAP00000027532.1"/>
    </source>
</evidence>
<dbReference type="PANTHER" id="PTHR14149:SF15">
    <property type="entry name" value="RAS GTPASE-ACTIVATING-LIKE PROTEIN IQGAP1"/>
    <property type="match status" value="1"/>
</dbReference>
<feature type="domain" description="Ras-GAP" evidence="3">
    <location>
        <begin position="693"/>
        <end position="926"/>
    </location>
</feature>
<reference evidence="4" key="2">
    <citation type="submission" date="2025-08" db="UniProtKB">
        <authorList>
            <consortium name="Ensembl"/>
        </authorList>
    </citation>
    <scope>IDENTIFICATION</scope>
</reference>
<dbReference type="GeneTree" id="ENSGT00950000183076"/>
<evidence type="ECO:0000259" key="3">
    <source>
        <dbReference type="PROSITE" id="PS50018"/>
    </source>
</evidence>
<dbReference type="InterPro" id="IPR027417">
    <property type="entry name" value="P-loop_NTPase"/>
</dbReference>
<sequence>CLNTVLGNWLKVMLLEHLYLFKLGLAPQIQDLYGKVDFTEEEISNMRLELEKYGIQMPAFSKIGGILANELSVDEAALHAAVIAINEAIDHQVPADTLVAMKNPNAMLINLDDHLESTYQDTLYRAKKDKMENAKNRVKNSERERDVYEELLTQAEIQGNINKVNRLAAVTRINAAIRMGDADKTVAEMMNPEAQLPEVYEFAANLYQKELATLQQQSHDGNLTHAELSVAVEMLSSVAVINRALDSGDVSTVWRQLSNPVTGLTNIEDENSQRYIDDLMKLKAQMHAEENEFITWNDIQSCVDRVNLAVHEEHERILAIGLINEALDEGDTKKTLQALQIPAAKLEGVTPKVAQHYQDTLLRAKREKAQVSVVKTVLWLDEIQDGIQRANKDTEESQRCKYCGKYCDSLPLSTKYTISGVTAAYNREQLWLANENLIVKLQACCRGYLVRQEFNSRMSFLKKQVPAITCIQSQWRGYKQRKAYQIRLDYLRAHKDQVVKIQSMTRMYQARRRYRDRLQYFRDHINDVIKIQAFIRANKAREDYKTLINAENPPMAVVRKFVHLLDQSDQDFQEELELMKLREEVVTLIRSNQQLENDLNLMDIKIGLLVKNKITLQDVVSHSKKLTKKNKEQLSDMMMLNKQKGGLKALSKEKREKLEAYQHLFYLLQTNPTYLAKLIFQMPQNKSTKFMDSVIFTLYNYASNQREEYLLLRLFQTALQEEIKSKVDQIHEIVTGNPTVIKMVVSFNRGARGQNALRQILAPVVKEIIDDKSLNIKTDPVDIYKSWVNQMESQTGEASKLPYDVTPEQALNHDEVRTRLDASIRNMKTVTDKFLSAIVGSVDKIPYGMRFIAKVLKDSMHDKFPDAGEDELLKIVGNLLYYRYMNPAIVAPDAFDIIDLSAGGQLTTDQRRNLGSIAKMLQHAASNKMFMGDNAHLSIINEYLSQSYQKFRRFFQVACEVPELQDKFNIDEYSDLVTLTKPVIYISIGEIINTHTLLLDHQDAIAPEHNDPIHELLDDLGEVPSIESLIGEGSGNINDPNREMLAKTEVSLTLTNKFDVPGDENAEMDARTILTKRLIVDVIRFQPGETLTEILDTSATSEQEAEHQRAMQKRAIRDAKTPDKMKKSVSVKEDGNLNLQGKKEKIKTGLKKLTELGIVNAKNKYQELINDIAKDIRNQRRYRQRRKAELVKLQQTYSALNSKATFYGEQVDYYKSYIKTCLDNLASKGNRVVISQTGQGGDKKISLKYTAARLHEKGVLLEIEDLQVNQFKNVIFEISPTEEVGDFEVKAKFMGVQMETFMLHYQDLLQLQYEGVAVMKLFDRAKVNVNLLIFLLNKKFYGK</sequence>
<dbReference type="SUPFAM" id="SSF143885">
    <property type="entry name" value="RGC domain-like"/>
    <property type="match status" value="1"/>
</dbReference>
<dbReference type="Pfam" id="PF00616">
    <property type="entry name" value="RasGAP"/>
    <property type="match status" value="1"/>
</dbReference>
<dbReference type="Proteomes" id="UP000001645">
    <property type="component" value="Chromosome 12"/>
</dbReference>
<keyword evidence="5" id="KW-1185">Reference proteome</keyword>
<dbReference type="Ensembl" id="ENSMGAT00000033011.1">
    <property type="protein sequence ID" value="ENSMGAP00000027532.1"/>
    <property type="gene ID" value="ENSMGAG00000010793.3"/>
</dbReference>
<proteinExistence type="predicted"/>
<evidence type="ECO:0000313" key="5">
    <source>
        <dbReference type="Proteomes" id="UP000001645"/>
    </source>
</evidence>
<keyword evidence="2" id="KW-0732">Signal</keyword>
<dbReference type="Pfam" id="PF00612">
    <property type="entry name" value="IQ"/>
    <property type="match status" value="4"/>
</dbReference>
<dbReference type="GO" id="GO:1903479">
    <property type="term" value="P:mitotic actomyosin contractile ring assembly actin filament organization"/>
    <property type="evidence" value="ECO:0007669"/>
    <property type="project" value="TreeGrafter"/>
</dbReference>
<organism evidence="4 5">
    <name type="scientific">Meleagris gallopavo</name>
    <name type="common">Wild turkey</name>
    <dbReference type="NCBI Taxonomy" id="9103"/>
    <lineage>
        <taxon>Eukaryota</taxon>
        <taxon>Metazoa</taxon>
        <taxon>Chordata</taxon>
        <taxon>Craniata</taxon>
        <taxon>Vertebrata</taxon>
        <taxon>Euteleostomi</taxon>
        <taxon>Archelosauria</taxon>
        <taxon>Archosauria</taxon>
        <taxon>Dinosauria</taxon>
        <taxon>Saurischia</taxon>
        <taxon>Theropoda</taxon>
        <taxon>Coelurosauria</taxon>
        <taxon>Aves</taxon>
        <taxon>Neognathae</taxon>
        <taxon>Galloanserae</taxon>
        <taxon>Galliformes</taxon>
        <taxon>Phasianidae</taxon>
        <taxon>Meleagridinae</taxon>
        <taxon>Meleagris</taxon>
    </lineage>
</organism>
<dbReference type="InterPro" id="IPR001936">
    <property type="entry name" value="RasGAP_dom"/>
</dbReference>
<dbReference type="GO" id="GO:0005096">
    <property type="term" value="F:GTPase activator activity"/>
    <property type="evidence" value="ECO:0007669"/>
    <property type="project" value="TreeGrafter"/>
</dbReference>
<dbReference type="PROSITE" id="PS00509">
    <property type="entry name" value="RAS_GTPASE_ACTIV_1"/>
    <property type="match status" value="1"/>
</dbReference>
<dbReference type="FunFam" id="4.10.270.10:FF:000003">
    <property type="entry name" value="IQ motif containing GTPase activating protein 1"/>
    <property type="match status" value="1"/>
</dbReference>
<dbReference type="GO" id="GO:0005938">
    <property type="term" value="C:cell cortex"/>
    <property type="evidence" value="ECO:0007669"/>
    <property type="project" value="TreeGrafter"/>
</dbReference>
<dbReference type="SMART" id="SM00323">
    <property type="entry name" value="RasGAP"/>
    <property type="match status" value="1"/>
</dbReference>
<dbReference type="FunFam" id="1.10.506.10:FF:000004">
    <property type="entry name" value="IQ motif containing GTPase activating protein 1"/>
    <property type="match status" value="1"/>
</dbReference>
<dbReference type="GO" id="GO:0051015">
    <property type="term" value="F:actin filament binding"/>
    <property type="evidence" value="ECO:0007669"/>
    <property type="project" value="TreeGrafter"/>
</dbReference>
<dbReference type="PROSITE" id="PS50018">
    <property type="entry name" value="RAS_GTPASE_ACTIV_2"/>
    <property type="match status" value="1"/>
</dbReference>
<dbReference type="PROSITE" id="PS50096">
    <property type="entry name" value="IQ"/>
    <property type="match status" value="4"/>
</dbReference>
<evidence type="ECO:0000256" key="2">
    <source>
        <dbReference type="SAM" id="SignalP"/>
    </source>
</evidence>
<reference evidence="4" key="3">
    <citation type="submission" date="2025-09" db="UniProtKB">
        <authorList>
            <consortium name="Ensembl"/>
        </authorList>
    </citation>
    <scope>IDENTIFICATION</scope>
</reference>
<dbReference type="InterPro" id="IPR000048">
    <property type="entry name" value="IQ_motif_EF-hand-BS"/>
</dbReference>
<dbReference type="InterPro" id="IPR008936">
    <property type="entry name" value="Rho_GTPase_activation_prot"/>
</dbReference>
<dbReference type="Gene3D" id="1.20.5.190">
    <property type="match status" value="1"/>
</dbReference>
<dbReference type="Gene3D" id="4.10.270.10">
    <property type="entry name" value="Myosin, subunit A"/>
    <property type="match status" value="1"/>
</dbReference>
<feature type="chain" id="PRO_5032545382" description="Ras-GAP domain-containing protein" evidence="2">
    <location>
        <begin position="27"/>
        <end position="1343"/>
    </location>
</feature>
<dbReference type="SUPFAM" id="SSF52540">
    <property type="entry name" value="P-loop containing nucleoside triphosphate hydrolases"/>
    <property type="match status" value="1"/>
</dbReference>
<dbReference type="GO" id="GO:0005634">
    <property type="term" value="C:nucleus"/>
    <property type="evidence" value="ECO:0007669"/>
    <property type="project" value="TreeGrafter"/>
</dbReference>
<dbReference type="PANTHER" id="PTHR14149">
    <property type="entry name" value="RAS GTPASE-ACTIVATING PROTEIN WITH IQ MOTIF"/>
    <property type="match status" value="1"/>
</dbReference>
<reference evidence="4 5" key="1">
    <citation type="journal article" date="2010" name="PLoS Biol.">
        <title>Multi-platform next-generation sequencing of the domestic turkey (Meleagris gallopavo): genome assembly and analysis.</title>
        <authorList>
            <person name="Dalloul R.A."/>
            <person name="Long J.A."/>
            <person name="Zimin A.V."/>
            <person name="Aslam L."/>
            <person name="Beal K."/>
            <person name="Blomberg L.A."/>
            <person name="Bouffard P."/>
            <person name="Burt D.W."/>
            <person name="Crasta O."/>
            <person name="Crooijmans R.P."/>
            <person name="Cooper K."/>
            <person name="Coulombe R.A."/>
            <person name="De S."/>
            <person name="Delany M.E."/>
            <person name="Dodgson J.B."/>
            <person name="Dong J.J."/>
            <person name="Evans C."/>
            <person name="Frederickson K.M."/>
            <person name="Flicek P."/>
            <person name="Florea L."/>
            <person name="Folkerts O."/>
            <person name="Groenen M.A."/>
            <person name="Harkins T.T."/>
            <person name="Herrero J."/>
            <person name="Hoffmann S."/>
            <person name="Megens H.J."/>
            <person name="Jiang A."/>
            <person name="de Jong P."/>
            <person name="Kaiser P."/>
            <person name="Kim H."/>
            <person name="Kim K.W."/>
            <person name="Kim S."/>
            <person name="Langenberger D."/>
            <person name="Lee M.K."/>
            <person name="Lee T."/>
            <person name="Mane S."/>
            <person name="Marcais G."/>
            <person name="Marz M."/>
            <person name="McElroy A.P."/>
            <person name="Modise T."/>
            <person name="Nefedov M."/>
            <person name="Notredame C."/>
            <person name="Paton I.R."/>
            <person name="Payne W.S."/>
            <person name="Pertea G."/>
            <person name="Prickett D."/>
            <person name="Puiu D."/>
            <person name="Qioa D."/>
            <person name="Raineri E."/>
            <person name="Ruffier M."/>
            <person name="Salzberg S.L."/>
            <person name="Schatz M.C."/>
            <person name="Scheuring C."/>
            <person name="Schmidt C.J."/>
            <person name="Schroeder S."/>
            <person name="Searle S.M."/>
            <person name="Smith E.J."/>
            <person name="Smith J."/>
            <person name="Sonstegard T.S."/>
            <person name="Stadler P.F."/>
            <person name="Tafer H."/>
            <person name="Tu Z.J."/>
            <person name="Van Tassell C.P."/>
            <person name="Vilella A.J."/>
            <person name="Williams K.P."/>
            <person name="Yorke J.A."/>
            <person name="Zhang L."/>
            <person name="Zhang H.B."/>
            <person name="Zhang X."/>
            <person name="Zhang Y."/>
            <person name="Reed K.M."/>
        </authorList>
    </citation>
    <scope>NUCLEOTIDE SEQUENCE [LARGE SCALE GENOMIC DNA]</scope>
</reference>